<feature type="domain" description="JmjC" evidence="5">
    <location>
        <begin position="654"/>
        <end position="858"/>
    </location>
</feature>
<dbReference type="GO" id="GO:0031490">
    <property type="term" value="F:chromatin DNA binding"/>
    <property type="evidence" value="ECO:0007669"/>
    <property type="project" value="TreeGrafter"/>
</dbReference>
<feature type="compositionally biased region" description="Basic residues" evidence="4">
    <location>
        <begin position="1522"/>
        <end position="1536"/>
    </location>
</feature>
<feature type="compositionally biased region" description="Low complexity" evidence="4">
    <location>
        <begin position="1869"/>
        <end position="1878"/>
    </location>
</feature>
<feature type="region of interest" description="Disordered" evidence="4">
    <location>
        <begin position="1866"/>
        <end position="1902"/>
    </location>
</feature>
<dbReference type="GO" id="GO:0006357">
    <property type="term" value="P:regulation of transcription by RNA polymerase II"/>
    <property type="evidence" value="ECO:0007669"/>
    <property type="project" value="TreeGrafter"/>
</dbReference>
<feature type="compositionally biased region" description="Basic and acidic residues" evidence="4">
    <location>
        <begin position="1196"/>
        <end position="1213"/>
    </location>
</feature>
<dbReference type="Gene3D" id="2.60.120.650">
    <property type="entry name" value="Cupin"/>
    <property type="match status" value="1"/>
</dbReference>
<feature type="region of interest" description="Disordered" evidence="4">
    <location>
        <begin position="1949"/>
        <end position="1975"/>
    </location>
</feature>
<dbReference type="PANTHER" id="PTHR12549:SF38">
    <property type="entry name" value="JMJC DOMAIN-CONTAINING HISTONE DEMETHYLASE 2, ISOFORM A"/>
    <property type="match status" value="1"/>
</dbReference>
<feature type="region of interest" description="Disordered" evidence="4">
    <location>
        <begin position="912"/>
        <end position="1163"/>
    </location>
</feature>
<dbReference type="GO" id="GO:0003712">
    <property type="term" value="F:transcription coregulator activity"/>
    <property type="evidence" value="ECO:0007669"/>
    <property type="project" value="TreeGrafter"/>
</dbReference>
<proteinExistence type="predicted"/>
<sequence length="2094" mass="222213">MPAHKRAREPDQLHGNIPAEESEPQQAAAKPQGKGKHNAPTSPVKSKQPLAPGTRKGGVSLQGLPHCDREELLSIFKGNPLLQRSDVHMLMLPQHKKECAGNPAWKAMQSHGVDSCSCHVCQRQHPKLPCKSCDTSICYRCLWRMTAHIAAASPNVIQEFNSGVCPKCLGLCSCRGCMRKAPKTDLDPFPKGQLDQYAHHILASAGPVLRSNLDAEDAVAREAGFADGLRGVPQRRTNGDRVLCDSCATSLPHMHWACPMADDSQAAETGNSTDSSCQDCCIACHREQGSQGTGQVLCKRHQVPLELSCFTDAGSIATFHEALEFMAQHGLGTEGPAGTLPGTWRWGPDTGESGRRGAVDAAGGAAEQALGMEEQGDSGSPHDSGGSSTPFPASLGTQHVAQASAEVGRASGNREGLTLGKDEIPELLQRIGLAHLTGVFAPGIPASLQDIHDRLLALQTKTSSKALEAALRRLQNEDWIVEMPRESTRLAAARPHGLLNRLYTPDAADFALGNPNRNEKVQHFQSQWALGIPVVVRNIRRKFDWTPECMMRATRDVRTRNAGKRRGKTAAATEESEEEAGRICVNLEVIHCDSWTLETMSQEAFFGHYRTWDHDHPCSNLKLKDFPPEGLFRDSLQRHHQDFLEMLPIPEVTHPKGPLNMHGFFPDIEIKPDLGPKSYIALGNSQEVCGRDSNSVTKLHVDLSDAINVTLHVRRCAEEPPPHVRCGSEVADTSKDPTYGGAGAVWQIFARTDVPLLQQWMQEHANEFLHGDQHPAGFDLEEPICHQKFMLGSTHLESLKQEKGVEPWTFEQHDGEGVFIPAGCPHQVRNLRPATKVALDFVAPESASVAQRLREVRRQLCKQEMQQPGNAGPDVADTEYQDKLQGMCMLQRAICWALAHLTNNKAHLPADMQPASEQQRRKAGPPRSPTKPAAKRKRPSLKRRLDDTDGTTSCDDSTAPAHQQALKPSTRPRRGSASGPRHSSLKPAYADTTSADEAAADVGPLSKSRHGPASARICSSLKPSYADTTSADEGGDELPPHAAATLPAAASPGKQHLCKNRPSKAVSTPDAGVDHAGHAKSAAKSAAGQRTSGGRSVMKVESGAAEDSEPVPRPLSSKPRGRAAHKQFLQASTAHGVASSPDHTAGAARAGAGASQPAQQQAYNGKLEMGTAAEATARNTRVDDAGHTQLLSPRLSGRERRLSSKAQDLKDNPDQGLTSSEHASGLTADVQPGSPPQSKATHPHIPLQDQVMSRDVSSRMEMRMPMPKATSRWGGKQIKGLKEALQQVAPPRLEGLSTGSQEGLAAPHQGVSNSTAPFGTGMQQHGRGDKLTRGPTEGSHQTASVPHQATSDSGPAQSSGRQLRKRKGPIAELKATGAETSSMPASDSQPILSPQARKRGRRKAESLSEATNDGQAGQSTASKHRTSCVSPDIHLRVGSRPARPPDRYDPTPVERLTSRGRGRCQASDRGRGRSRWSADRAHAVGSEAEKAPQAMELDDLSQMDALHCHESAPESGSENHIHGRSRGPRGQGRGRHIMLTDSSPSGSGTEGSRAGRRGRGRGPGPGPSRLRSETRPAASPFSNAPRGTLSTGDLSKQISQGRLRSQGLATLPQPQGSAPGVHQPAQAPSRPGRKSRLSAARGAKLVQAQQHGPASTLLNQELTLGSQSPVKRMGSPAAKSRMSAGSASPQSPRPQQQGSPGGRSRLRAGSASPQTPIWVQRITRRSMQENDLAVQQALEESKLGNVPAAAAGALGSEQHCQPATAVNPHSPPAAAAAPQPSVSDQQPQPDTDAAQPVHAAEDDFIPPSAVAAGTAPGNRGSGEESDVARPSPAAKAGSVPTPVAVETAAGNQSSHQEHCAAQLEHAAEDGTAAAGTAARNQSCTDAPHVSQPGTAAVGAPASDEPNFAGASVTSALDVALAAEMQCSEQEVPHIIAATCPQGLPASMAQDTAKKHKQHAQVHSHHDLPETRPAAAQHSISCDDLAGHSLADPHHPQAQMPVINPIQEAAISEGVGHADGMKDLDEQVQFLEQGQRGSCKATTAPEQGGGSSMQQDCPVHGCVLLSARTNVPPVVMGHWHGALAATSPAKHLSQS</sequence>
<feature type="compositionally biased region" description="Basic residues" evidence="4">
    <location>
        <begin position="1953"/>
        <end position="1962"/>
    </location>
</feature>
<dbReference type="EMBL" id="JALJOS010000011">
    <property type="protein sequence ID" value="KAK9833151.1"/>
    <property type="molecule type" value="Genomic_DNA"/>
</dbReference>
<feature type="compositionally biased region" description="Low complexity" evidence="4">
    <location>
        <begin position="1683"/>
        <end position="1698"/>
    </location>
</feature>
<feature type="region of interest" description="Disordered" evidence="4">
    <location>
        <begin position="1"/>
        <end position="62"/>
    </location>
</feature>
<feature type="compositionally biased region" description="Low complexity" evidence="4">
    <location>
        <begin position="1145"/>
        <end position="1162"/>
    </location>
</feature>
<dbReference type="Proteomes" id="UP001438707">
    <property type="component" value="Unassembled WGS sequence"/>
</dbReference>
<dbReference type="GO" id="GO:0046872">
    <property type="term" value="F:metal ion binding"/>
    <property type="evidence" value="ECO:0007669"/>
    <property type="project" value="UniProtKB-KW"/>
</dbReference>
<feature type="compositionally biased region" description="Low complexity" evidence="4">
    <location>
        <begin position="1079"/>
        <end position="1088"/>
    </location>
</feature>
<dbReference type="PROSITE" id="PS51184">
    <property type="entry name" value="JMJC"/>
    <property type="match status" value="1"/>
</dbReference>
<feature type="region of interest" description="Disordered" evidence="4">
    <location>
        <begin position="1177"/>
        <end position="1255"/>
    </location>
</feature>
<feature type="compositionally biased region" description="Basic and acidic residues" evidence="4">
    <location>
        <begin position="1506"/>
        <end position="1521"/>
    </location>
</feature>
<feature type="compositionally biased region" description="Low complexity" evidence="4">
    <location>
        <begin position="359"/>
        <end position="388"/>
    </location>
</feature>
<dbReference type="Pfam" id="PF02373">
    <property type="entry name" value="JmjC"/>
    <property type="match status" value="1"/>
</dbReference>
<accession>A0AAW1RI12</accession>
<feature type="compositionally biased region" description="Basic and acidic residues" evidence="4">
    <location>
        <begin position="1466"/>
        <end position="1490"/>
    </location>
</feature>
<feature type="region of interest" description="Disordered" evidence="4">
    <location>
        <begin position="334"/>
        <end position="394"/>
    </location>
</feature>
<evidence type="ECO:0000313" key="7">
    <source>
        <dbReference type="Proteomes" id="UP001438707"/>
    </source>
</evidence>
<evidence type="ECO:0000256" key="3">
    <source>
        <dbReference type="ARBA" id="ARBA00023242"/>
    </source>
</evidence>
<dbReference type="InterPro" id="IPR003347">
    <property type="entry name" value="JmjC_dom"/>
</dbReference>
<protein>
    <recommendedName>
        <fullName evidence="5">JmjC domain-containing protein</fullName>
    </recommendedName>
</protein>
<dbReference type="SMART" id="SM00558">
    <property type="entry name" value="JmjC"/>
    <property type="match status" value="1"/>
</dbReference>
<dbReference type="InterPro" id="IPR045109">
    <property type="entry name" value="LSDs-like"/>
</dbReference>
<dbReference type="GO" id="GO:0000118">
    <property type="term" value="C:histone deacetylase complex"/>
    <property type="evidence" value="ECO:0007669"/>
    <property type="project" value="TreeGrafter"/>
</dbReference>
<organism evidence="6 7">
    <name type="scientific">Apatococcus lobatus</name>
    <dbReference type="NCBI Taxonomy" id="904363"/>
    <lineage>
        <taxon>Eukaryota</taxon>
        <taxon>Viridiplantae</taxon>
        <taxon>Chlorophyta</taxon>
        <taxon>core chlorophytes</taxon>
        <taxon>Trebouxiophyceae</taxon>
        <taxon>Chlorellales</taxon>
        <taxon>Chlorellaceae</taxon>
        <taxon>Apatococcus</taxon>
    </lineage>
</organism>
<feature type="compositionally biased region" description="Polar residues" evidence="4">
    <location>
        <begin position="1310"/>
        <end position="1323"/>
    </location>
</feature>
<keyword evidence="2" id="KW-0479">Metal-binding</keyword>
<comment type="caution">
    <text evidence="6">The sequence shown here is derived from an EMBL/GenBank/DDBJ whole genome shotgun (WGS) entry which is preliminary data.</text>
</comment>
<dbReference type="GO" id="GO:0032454">
    <property type="term" value="F:histone H3K9 demethylase activity"/>
    <property type="evidence" value="ECO:0007669"/>
    <property type="project" value="InterPro"/>
</dbReference>
<evidence type="ECO:0000259" key="5">
    <source>
        <dbReference type="PROSITE" id="PS51184"/>
    </source>
</evidence>
<feature type="compositionally biased region" description="Low complexity" evidence="4">
    <location>
        <begin position="1772"/>
        <end position="1796"/>
    </location>
</feature>
<gene>
    <name evidence="6" type="ORF">WJX74_008684</name>
</gene>
<feature type="compositionally biased region" description="Low complexity" evidence="4">
    <location>
        <begin position="988"/>
        <end position="1001"/>
    </location>
</feature>
<evidence type="ECO:0000313" key="6">
    <source>
        <dbReference type="EMBL" id="KAK9833151.1"/>
    </source>
</evidence>
<feature type="compositionally biased region" description="Polar residues" evidence="4">
    <location>
        <begin position="1338"/>
        <end position="1361"/>
    </location>
</feature>
<name>A0AAW1RI12_9CHLO</name>
<reference evidence="6 7" key="1">
    <citation type="journal article" date="2024" name="Nat. Commun.">
        <title>Phylogenomics reveals the evolutionary origins of lichenization in chlorophyte algae.</title>
        <authorList>
            <person name="Puginier C."/>
            <person name="Libourel C."/>
            <person name="Otte J."/>
            <person name="Skaloud P."/>
            <person name="Haon M."/>
            <person name="Grisel S."/>
            <person name="Petersen M."/>
            <person name="Berrin J.G."/>
            <person name="Delaux P.M."/>
            <person name="Dal Grande F."/>
            <person name="Keller J."/>
        </authorList>
    </citation>
    <scope>NUCLEOTIDE SEQUENCE [LARGE SCALE GENOMIC DNA]</scope>
    <source>
        <strain evidence="6 7">SAG 2145</strain>
    </source>
</reference>
<comment type="subcellular location">
    <subcellularLocation>
        <location evidence="1">Nucleus</location>
    </subcellularLocation>
</comment>
<evidence type="ECO:0000256" key="2">
    <source>
        <dbReference type="ARBA" id="ARBA00022723"/>
    </source>
</evidence>
<keyword evidence="3" id="KW-0539">Nucleus</keyword>
<feature type="compositionally biased region" description="Polar residues" evidence="4">
    <location>
        <begin position="1408"/>
        <end position="1421"/>
    </location>
</feature>
<dbReference type="SUPFAM" id="SSF51197">
    <property type="entry name" value="Clavaminate synthase-like"/>
    <property type="match status" value="1"/>
</dbReference>
<feature type="compositionally biased region" description="Polar residues" evidence="4">
    <location>
        <begin position="1378"/>
        <end position="1392"/>
    </location>
</feature>
<dbReference type="GO" id="GO:0000785">
    <property type="term" value="C:chromatin"/>
    <property type="evidence" value="ECO:0007669"/>
    <property type="project" value="TreeGrafter"/>
</dbReference>
<feature type="compositionally biased region" description="Polar residues" evidence="4">
    <location>
        <begin position="1647"/>
        <end position="1669"/>
    </location>
</feature>
<evidence type="ECO:0000256" key="4">
    <source>
        <dbReference type="SAM" id="MobiDB-lite"/>
    </source>
</evidence>
<dbReference type="PANTHER" id="PTHR12549">
    <property type="entry name" value="JMJC DOMAIN-CONTAINING HISTONE DEMETHYLATION PROTEIN"/>
    <property type="match status" value="1"/>
</dbReference>
<evidence type="ECO:0000256" key="1">
    <source>
        <dbReference type="ARBA" id="ARBA00004123"/>
    </source>
</evidence>
<keyword evidence="7" id="KW-1185">Reference proteome</keyword>
<feature type="compositionally biased region" description="Low complexity" evidence="4">
    <location>
        <begin position="1040"/>
        <end position="1052"/>
    </location>
</feature>
<feature type="compositionally biased region" description="Basic residues" evidence="4">
    <location>
        <begin position="933"/>
        <end position="942"/>
    </location>
</feature>
<feature type="region of interest" description="Disordered" evidence="4">
    <location>
        <begin position="1749"/>
        <end position="1841"/>
    </location>
</feature>
<feature type="compositionally biased region" description="Polar residues" evidence="4">
    <location>
        <begin position="1588"/>
        <end position="1603"/>
    </location>
</feature>
<feature type="region of interest" description="Disordered" evidence="4">
    <location>
        <begin position="1294"/>
        <end position="1723"/>
    </location>
</feature>